<comment type="caution">
    <text evidence="1">The sequence shown here is derived from an EMBL/GenBank/DDBJ whole genome shotgun (WGS) entry which is preliminary data.</text>
</comment>
<gene>
    <name evidence="1" type="ORF">ACFY05_26865</name>
</gene>
<protein>
    <submittedName>
        <fullName evidence="1">Uncharacterized protein</fullName>
    </submittedName>
</protein>
<proteinExistence type="predicted"/>
<reference evidence="1 2" key="1">
    <citation type="submission" date="2024-10" db="EMBL/GenBank/DDBJ databases">
        <title>The Natural Products Discovery Center: Release of the First 8490 Sequenced Strains for Exploring Actinobacteria Biosynthetic Diversity.</title>
        <authorList>
            <person name="Kalkreuter E."/>
            <person name="Kautsar S.A."/>
            <person name="Yang D."/>
            <person name="Bader C.D."/>
            <person name="Teijaro C.N."/>
            <person name="Fluegel L."/>
            <person name="Davis C.M."/>
            <person name="Simpson J.R."/>
            <person name="Lauterbach L."/>
            <person name="Steele A.D."/>
            <person name="Gui C."/>
            <person name="Meng S."/>
            <person name="Li G."/>
            <person name="Viehrig K."/>
            <person name="Ye F."/>
            <person name="Su P."/>
            <person name="Kiefer A.F."/>
            <person name="Nichols A."/>
            <person name="Cepeda A.J."/>
            <person name="Yan W."/>
            <person name="Fan B."/>
            <person name="Jiang Y."/>
            <person name="Adhikari A."/>
            <person name="Zheng C.-J."/>
            <person name="Schuster L."/>
            <person name="Cowan T.M."/>
            <person name="Smanski M.J."/>
            <person name="Chevrette M.G."/>
            <person name="De Carvalho L.P.S."/>
            <person name="Shen B."/>
        </authorList>
    </citation>
    <scope>NUCLEOTIDE SEQUENCE [LARGE SCALE GENOMIC DNA]</scope>
    <source>
        <strain evidence="1 2">NPDC001281</strain>
    </source>
</reference>
<evidence type="ECO:0000313" key="2">
    <source>
        <dbReference type="Proteomes" id="UP001602119"/>
    </source>
</evidence>
<accession>A0ABW6VBV7</accession>
<name>A0ABW6VBV7_MICFU</name>
<evidence type="ECO:0000313" key="1">
    <source>
        <dbReference type="EMBL" id="MFF4776488.1"/>
    </source>
</evidence>
<dbReference type="EMBL" id="JBIAXI010000018">
    <property type="protein sequence ID" value="MFF4776488.1"/>
    <property type="molecule type" value="Genomic_DNA"/>
</dbReference>
<dbReference type="Proteomes" id="UP001602119">
    <property type="component" value="Unassembled WGS sequence"/>
</dbReference>
<organism evidence="1 2">
    <name type="scientific">Microtetraspora fusca</name>
    <dbReference type="NCBI Taxonomy" id="1997"/>
    <lineage>
        <taxon>Bacteria</taxon>
        <taxon>Bacillati</taxon>
        <taxon>Actinomycetota</taxon>
        <taxon>Actinomycetes</taxon>
        <taxon>Streptosporangiales</taxon>
        <taxon>Streptosporangiaceae</taxon>
        <taxon>Microtetraspora</taxon>
    </lineage>
</organism>
<keyword evidence="2" id="KW-1185">Reference proteome</keyword>
<sequence>MPMSVSPAASPPPRFACAAVARVVICALALILLVSACGLGGRMSPGEFQDRAREVVERWHGSKDDLAWRTGFVPLEGPDIPPPLQRIPDWAPLSVHNGAWALDVALSGEAPRGAQLSWPDGSTLTVPLVAAATAYAELSRPADFIDEECPPGGCTTLHVTGAELGDAPLRTGRGTIRVPVWYFTVKGVRERFGWMAVDPSAIASRPVQRDGEYEEVMAYGLDPVRPRDLLLQYGHGRCEEIHGARAYETDDLVVVDVDLEDSGGPCTLELIEARTTVTLARPLGDRLLLDSGTGLPVLNETLRR</sequence>
<dbReference type="RefSeq" id="WP_387344876.1">
    <property type="nucleotide sequence ID" value="NZ_JBIAXI010000018.1"/>
</dbReference>